<name>A0ABD6P0V7_9MYCO</name>
<dbReference type="Proteomes" id="UP000092086">
    <property type="component" value="Unassembled WGS sequence"/>
</dbReference>
<feature type="domain" description="STAS" evidence="1">
    <location>
        <begin position="29"/>
        <end position="114"/>
    </location>
</feature>
<dbReference type="InterPro" id="IPR036513">
    <property type="entry name" value="STAS_dom_sf"/>
</dbReference>
<dbReference type="AlphaFoldDB" id="A0ABD6P0V7"/>
<comment type="caution">
    <text evidence="2">The sequence shown here is derived from an EMBL/GenBank/DDBJ whole genome shotgun (WGS) entry which is preliminary data.</text>
</comment>
<dbReference type="InterPro" id="IPR002645">
    <property type="entry name" value="STAS_dom"/>
</dbReference>
<evidence type="ECO:0000313" key="3">
    <source>
        <dbReference type="Proteomes" id="UP000092086"/>
    </source>
</evidence>
<dbReference type="SUPFAM" id="SSF52091">
    <property type="entry name" value="SpoIIaa-like"/>
    <property type="match status" value="1"/>
</dbReference>
<protein>
    <recommendedName>
        <fullName evidence="1">STAS domain-containing protein</fullName>
    </recommendedName>
</protein>
<dbReference type="EMBL" id="LZIT01000155">
    <property type="protein sequence ID" value="OBG38170.1"/>
    <property type="molecule type" value="Genomic_DNA"/>
</dbReference>
<reference evidence="2 3" key="1">
    <citation type="submission" date="2016-06" db="EMBL/GenBank/DDBJ databases">
        <authorList>
            <person name="Sutton G."/>
            <person name="Brinkac L."/>
            <person name="Sanka R."/>
            <person name="Adams M."/>
            <person name="Lau E."/>
            <person name="Sam S."/>
            <person name="Sreng N."/>
            <person name="Him V."/>
            <person name="Kerleguer A."/>
            <person name="Cheng S."/>
        </authorList>
    </citation>
    <scope>NUCLEOTIDE SEQUENCE [LARGE SCALE GENOMIC DNA]</scope>
    <source>
        <strain evidence="2 3">E2978</strain>
    </source>
</reference>
<organism evidence="2 3">
    <name type="scientific">Mycobacterium alsense</name>
    <dbReference type="NCBI Taxonomy" id="324058"/>
    <lineage>
        <taxon>Bacteria</taxon>
        <taxon>Bacillati</taxon>
        <taxon>Actinomycetota</taxon>
        <taxon>Actinomycetes</taxon>
        <taxon>Mycobacteriales</taxon>
        <taxon>Mycobacteriaceae</taxon>
        <taxon>Mycobacterium</taxon>
    </lineage>
</organism>
<gene>
    <name evidence="2" type="ORF">A5672_16695</name>
</gene>
<evidence type="ECO:0000313" key="2">
    <source>
        <dbReference type="EMBL" id="OBG38170.1"/>
    </source>
</evidence>
<accession>A0ABD6P0V7</accession>
<dbReference type="CDD" id="cd07043">
    <property type="entry name" value="STAS_anti-anti-sigma_factors"/>
    <property type="match status" value="1"/>
</dbReference>
<dbReference type="PROSITE" id="PS50801">
    <property type="entry name" value="STAS"/>
    <property type="match status" value="1"/>
</dbReference>
<proteinExistence type="predicted"/>
<dbReference type="Gene3D" id="3.30.750.24">
    <property type="entry name" value="STAS domain"/>
    <property type="match status" value="1"/>
</dbReference>
<evidence type="ECO:0000259" key="1">
    <source>
        <dbReference type="PROSITE" id="PS50801"/>
    </source>
</evidence>
<sequence>MLIDNKRRDELRFDAPAGTQRVRSGHPGMSLRAHFQPGLVVVQVTGAIEASNAARLNDYVTGLANPDRPMILDLRGVNFINDDGFYALVRIAEHAYRAGMAWALVTSEAVDRLRGSTCSTYRLPVAASMEEAMRRLTFRDPGWSLPHRVATMTRELTRC</sequence>
<dbReference type="Pfam" id="PF01740">
    <property type="entry name" value="STAS"/>
    <property type="match status" value="1"/>
</dbReference>